<dbReference type="InterPro" id="IPR011008">
    <property type="entry name" value="Dimeric_a/b-barrel"/>
</dbReference>
<dbReference type="GO" id="GO:0016857">
    <property type="term" value="F:racemase and epimerase activity, acting on carbohydrates and derivatives"/>
    <property type="evidence" value="ECO:0007669"/>
    <property type="project" value="InterPro"/>
</dbReference>
<gene>
    <name evidence="1" type="ORF">FB560_3068</name>
</gene>
<dbReference type="Proteomes" id="UP000317209">
    <property type="component" value="Unassembled WGS sequence"/>
</dbReference>
<dbReference type="GO" id="GO:0019301">
    <property type="term" value="P:rhamnose catabolic process"/>
    <property type="evidence" value="ECO:0007669"/>
    <property type="project" value="TreeGrafter"/>
</dbReference>
<dbReference type="EMBL" id="VFOX01000002">
    <property type="protein sequence ID" value="TQL81595.1"/>
    <property type="molecule type" value="Genomic_DNA"/>
</dbReference>
<evidence type="ECO:0000313" key="1">
    <source>
        <dbReference type="EMBL" id="TQL81595.1"/>
    </source>
</evidence>
<keyword evidence="2" id="KW-1185">Reference proteome</keyword>
<dbReference type="OrthoDB" id="9799608at2"/>
<dbReference type="Pfam" id="PF05336">
    <property type="entry name" value="rhaM"/>
    <property type="match status" value="1"/>
</dbReference>
<dbReference type="AlphaFoldDB" id="A0A543B9R7"/>
<protein>
    <submittedName>
        <fullName evidence="1">L-rhamnose mutarotase</fullName>
    </submittedName>
</protein>
<reference evidence="1 2" key="1">
    <citation type="submission" date="2019-06" db="EMBL/GenBank/DDBJ databases">
        <title>Sequencing the genomes of 1000 actinobacteria strains.</title>
        <authorList>
            <person name="Klenk H.-P."/>
        </authorList>
    </citation>
    <scope>NUCLEOTIDE SEQUENCE [LARGE SCALE GENOMIC DNA]</scope>
    <source>
        <strain evidence="1 2">DSM 20169</strain>
    </source>
</reference>
<name>A0A543B9R7_9MICO</name>
<accession>A0A543B9R7</accession>
<comment type="caution">
    <text evidence="1">The sequence shown here is derived from an EMBL/GenBank/DDBJ whole genome shotgun (WGS) entry which is preliminary data.</text>
</comment>
<proteinExistence type="predicted"/>
<organism evidence="1 2">
    <name type="scientific">Microbacterium saperdae</name>
    <dbReference type="NCBI Taxonomy" id="69368"/>
    <lineage>
        <taxon>Bacteria</taxon>
        <taxon>Bacillati</taxon>
        <taxon>Actinomycetota</taxon>
        <taxon>Actinomycetes</taxon>
        <taxon>Micrococcales</taxon>
        <taxon>Microbacteriaceae</taxon>
        <taxon>Microbacterium</taxon>
    </lineage>
</organism>
<dbReference type="SUPFAM" id="SSF54909">
    <property type="entry name" value="Dimeric alpha+beta barrel"/>
    <property type="match status" value="1"/>
</dbReference>
<dbReference type="PANTHER" id="PTHR34389:SF2">
    <property type="entry name" value="L-RHAMNOSE MUTAROTASE"/>
    <property type="match status" value="1"/>
</dbReference>
<dbReference type="PANTHER" id="PTHR34389">
    <property type="entry name" value="L-RHAMNOSE MUTAROTASE"/>
    <property type="match status" value="1"/>
</dbReference>
<dbReference type="RefSeq" id="WP_141873377.1">
    <property type="nucleotide sequence ID" value="NZ_VFOX01000002.1"/>
</dbReference>
<evidence type="ECO:0000313" key="2">
    <source>
        <dbReference type="Proteomes" id="UP000317209"/>
    </source>
</evidence>
<dbReference type="Gene3D" id="3.30.70.100">
    <property type="match status" value="1"/>
</dbReference>
<sequence>MSPTTDGAPAAILRDPEVFVYELRPECEDDYDRHHAAVWPEVIAELRGSGITEYTIHRRGSLVISVLRREERTQAPELSPEARRRVDEWHDLMAPLFAAVQDEAGEPLYAEKIFDIGAYPETD</sequence>
<dbReference type="InterPro" id="IPR008000">
    <property type="entry name" value="Rham/fucose_mutarotase"/>
</dbReference>